<sequence>MSSRRSTVEWAASAVHWAQSTSSQ</sequence>
<evidence type="ECO:0000313" key="1">
    <source>
        <dbReference type="EMBL" id="JAD29883.1"/>
    </source>
</evidence>
<accession>A0A0A8YWS4</accession>
<organism evidence="1">
    <name type="scientific">Arundo donax</name>
    <name type="common">Giant reed</name>
    <name type="synonym">Donax arundinaceus</name>
    <dbReference type="NCBI Taxonomy" id="35708"/>
    <lineage>
        <taxon>Eukaryota</taxon>
        <taxon>Viridiplantae</taxon>
        <taxon>Streptophyta</taxon>
        <taxon>Embryophyta</taxon>
        <taxon>Tracheophyta</taxon>
        <taxon>Spermatophyta</taxon>
        <taxon>Magnoliopsida</taxon>
        <taxon>Liliopsida</taxon>
        <taxon>Poales</taxon>
        <taxon>Poaceae</taxon>
        <taxon>PACMAD clade</taxon>
        <taxon>Arundinoideae</taxon>
        <taxon>Arundineae</taxon>
        <taxon>Arundo</taxon>
    </lineage>
</organism>
<reference evidence="1" key="2">
    <citation type="journal article" date="2015" name="Data Brief">
        <title>Shoot transcriptome of the giant reed, Arundo donax.</title>
        <authorList>
            <person name="Barrero R.A."/>
            <person name="Guerrero F.D."/>
            <person name="Moolhuijzen P."/>
            <person name="Goolsby J.A."/>
            <person name="Tidwell J."/>
            <person name="Bellgard S.E."/>
            <person name="Bellgard M.I."/>
        </authorList>
    </citation>
    <scope>NUCLEOTIDE SEQUENCE</scope>
    <source>
        <tissue evidence="1">Shoot tissue taken approximately 20 cm above the soil surface</tissue>
    </source>
</reference>
<dbReference type="EMBL" id="GBRH01268012">
    <property type="protein sequence ID" value="JAD29883.1"/>
    <property type="molecule type" value="Transcribed_RNA"/>
</dbReference>
<name>A0A0A8YWS4_ARUDO</name>
<reference evidence="1" key="1">
    <citation type="submission" date="2014-09" db="EMBL/GenBank/DDBJ databases">
        <authorList>
            <person name="Magalhaes I.L.F."/>
            <person name="Oliveira U."/>
            <person name="Santos F.R."/>
            <person name="Vidigal T.H.D.A."/>
            <person name="Brescovit A.D."/>
            <person name="Santos A.J."/>
        </authorList>
    </citation>
    <scope>NUCLEOTIDE SEQUENCE</scope>
    <source>
        <tissue evidence="1">Shoot tissue taken approximately 20 cm above the soil surface</tissue>
    </source>
</reference>
<protein>
    <submittedName>
        <fullName evidence="1">Uncharacterized protein</fullName>
    </submittedName>
</protein>
<proteinExistence type="predicted"/>
<dbReference type="AlphaFoldDB" id="A0A0A8YWS4"/>